<organism evidence="2 3">
    <name type="scientific">Aspergillus cavernicola</name>
    <dbReference type="NCBI Taxonomy" id="176166"/>
    <lineage>
        <taxon>Eukaryota</taxon>
        <taxon>Fungi</taxon>
        <taxon>Dikarya</taxon>
        <taxon>Ascomycota</taxon>
        <taxon>Pezizomycotina</taxon>
        <taxon>Eurotiomycetes</taxon>
        <taxon>Eurotiomycetidae</taxon>
        <taxon>Eurotiales</taxon>
        <taxon>Aspergillaceae</taxon>
        <taxon>Aspergillus</taxon>
        <taxon>Aspergillus subgen. Nidulantes</taxon>
    </lineage>
</organism>
<evidence type="ECO:0000313" key="2">
    <source>
        <dbReference type="EMBL" id="KAL2812132.1"/>
    </source>
</evidence>
<sequence length="316" mass="35670">MWQCFPGQKAPLNGNLNPRSHTQSNQYHTDAEPRMTEPLSPPWIQVQKPAAAKISSPHRALAELPVPGHELTSMSHIICIVDARIGKRAVGYNELWSQPDKKCLMVFIYSQGTSTRKKLSYGEVLSAPNGVNALKKYFSEVQREPEGQESNWPGWLLTTFEVASTISKTFVSQIGSRLKLRQAPQSMPKLGEPQSTPEPGEPQSTPELGEPYIDIVKAETKYGISFLQRYRGIFYNNGQPDLLYSTYYQTNKEGIISCPVHIDASQLTSDQRGRLRFLLNIARNMIPEHDLNILCAHYNITKDDVLVVYSEDPDYF</sequence>
<feature type="region of interest" description="Disordered" evidence="1">
    <location>
        <begin position="11"/>
        <end position="37"/>
    </location>
</feature>
<evidence type="ECO:0000256" key="1">
    <source>
        <dbReference type="SAM" id="MobiDB-lite"/>
    </source>
</evidence>
<reference evidence="2 3" key="1">
    <citation type="submission" date="2024-07" db="EMBL/GenBank/DDBJ databases">
        <title>Section-level genome sequencing and comparative genomics of Aspergillus sections Usti and Cavernicolus.</title>
        <authorList>
            <consortium name="Lawrence Berkeley National Laboratory"/>
            <person name="Nybo J.L."/>
            <person name="Vesth T.C."/>
            <person name="Theobald S."/>
            <person name="Frisvad J.C."/>
            <person name="Larsen T.O."/>
            <person name="Kjaerboelling I."/>
            <person name="Rothschild-Mancinelli K."/>
            <person name="Lyhne E.K."/>
            <person name="Kogle M.E."/>
            <person name="Barry K."/>
            <person name="Clum A."/>
            <person name="Na H."/>
            <person name="Ledsgaard L."/>
            <person name="Lin J."/>
            <person name="Lipzen A."/>
            <person name="Kuo A."/>
            <person name="Riley R."/>
            <person name="Mondo S."/>
            <person name="LaButti K."/>
            <person name="Haridas S."/>
            <person name="Pangalinan J."/>
            <person name="Salamov A.A."/>
            <person name="Simmons B.A."/>
            <person name="Magnuson J.K."/>
            <person name="Chen J."/>
            <person name="Drula E."/>
            <person name="Henrissat B."/>
            <person name="Wiebenga A."/>
            <person name="Lubbers R.J."/>
            <person name="Gomes A.C."/>
            <person name="Makela M.R."/>
            <person name="Stajich J."/>
            <person name="Grigoriev I.V."/>
            <person name="Mortensen U.H."/>
            <person name="De vries R.P."/>
            <person name="Baker S.E."/>
            <person name="Andersen M.R."/>
        </authorList>
    </citation>
    <scope>NUCLEOTIDE SEQUENCE [LARGE SCALE GENOMIC DNA]</scope>
    <source>
        <strain evidence="2 3">CBS 600.67</strain>
    </source>
</reference>
<dbReference type="EMBL" id="JBFXLS010000197">
    <property type="protein sequence ID" value="KAL2812132.1"/>
    <property type="molecule type" value="Genomic_DNA"/>
</dbReference>
<keyword evidence="3" id="KW-1185">Reference proteome</keyword>
<accession>A0ABR4H9Q6</accession>
<proteinExistence type="predicted"/>
<feature type="compositionally biased region" description="Polar residues" evidence="1">
    <location>
        <begin position="193"/>
        <end position="206"/>
    </location>
</feature>
<feature type="region of interest" description="Disordered" evidence="1">
    <location>
        <begin position="182"/>
        <end position="208"/>
    </location>
</feature>
<comment type="caution">
    <text evidence="2">The sequence shown here is derived from an EMBL/GenBank/DDBJ whole genome shotgun (WGS) entry which is preliminary data.</text>
</comment>
<protein>
    <submittedName>
        <fullName evidence="2">Uncharacterized protein</fullName>
    </submittedName>
</protein>
<feature type="compositionally biased region" description="Polar residues" evidence="1">
    <location>
        <begin position="14"/>
        <end position="28"/>
    </location>
</feature>
<name>A0ABR4H9Q6_9EURO</name>
<evidence type="ECO:0000313" key="3">
    <source>
        <dbReference type="Proteomes" id="UP001610335"/>
    </source>
</evidence>
<dbReference type="Proteomes" id="UP001610335">
    <property type="component" value="Unassembled WGS sequence"/>
</dbReference>
<gene>
    <name evidence="2" type="ORF">BDW59DRAFT_155359</name>
</gene>